<evidence type="ECO:0000256" key="1">
    <source>
        <dbReference type="SAM" id="MobiDB-lite"/>
    </source>
</evidence>
<sequence>MVLRSAVAAVLCTGFLAVGGVAVADEYRPSEFLGLDLSRAVLSPKRLGPETEFAPIPIEAKSDRAQADTDASVWPKLPARKPHLAKPQMAKPEIAKSSAEPPRAAARTRLAHRHGNPLDAQARDTRIQTWPCKSGGICGWQR</sequence>
<evidence type="ECO:0000313" key="3">
    <source>
        <dbReference type="Proteomes" id="UP000183208"/>
    </source>
</evidence>
<dbReference type="EMBL" id="FNTI01000001">
    <property type="protein sequence ID" value="SED84609.1"/>
    <property type="molecule type" value="Genomic_DNA"/>
</dbReference>
<feature type="region of interest" description="Disordered" evidence="1">
    <location>
        <begin position="58"/>
        <end position="114"/>
    </location>
</feature>
<protein>
    <submittedName>
        <fullName evidence="2">Uncharacterized protein</fullName>
    </submittedName>
</protein>
<organism evidence="2 3">
    <name type="scientific">Bradyrhizobium lablabi</name>
    <dbReference type="NCBI Taxonomy" id="722472"/>
    <lineage>
        <taxon>Bacteria</taxon>
        <taxon>Pseudomonadati</taxon>
        <taxon>Pseudomonadota</taxon>
        <taxon>Alphaproteobacteria</taxon>
        <taxon>Hyphomicrobiales</taxon>
        <taxon>Nitrobacteraceae</taxon>
        <taxon>Bradyrhizobium</taxon>
    </lineage>
</organism>
<evidence type="ECO:0000313" key="2">
    <source>
        <dbReference type="EMBL" id="SED84609.1"/>
    </source>
</evidence>
<reference evidence="2 3" key="1">
    <citation type="submission" date="2016-10" db="EMBL/GenBank/DDBJ databases">
        <authorList>
            <person name="de Groot N.N."/>
        </authorList>
    </citation>
    <scope>NUCLEOTIDE SEQUENCE [LARGE SCALE GENOMIC DNA]</scope>
    <source>
        <strain evidence="2 3">GAS522</strain>
    </source>
</reference>
<name>A0A1M7DMJ8_9BRAD</name>
<dbReference type="OrthoDB" id="8239857at2"/>
<dbReference type="AlphaFoldDB" id="A0A1M7DMJ8"/>
<dbReference type="Proteomes" id="UP000183208">
    <property type="component" value="Unassembled WGS sequence"/>
</dbReference>
<gene>
    <name evidence="2" type="ORF">SAMN05444171_5376</name>
</gene>
<accession>A0A1M7DMJ8</accession>
<dbReference type="RefSeq" id="WP_074825462.1">
    <property type="nucleotide sequence ID" value="NZ_FNTI01000001.1"/>
</dbReference>
<proteinExistence type="predicted"/>